<name>A0ACB0ZVR9_MELEN</name>
<reference evidence="1" key="1">
    <citation type="submission" date="2023-11" db="EMBL/GenBank/DDBJ databases">
        <authorList>
            <person name="Poullet M."/>
        </authorList>
    </citation>
    <scope>NUCLEOTIDE SEQUENCE</scope>
    <source>
        <strain evidence="1">E1834</strain>
    </source>
</reference>
<dbReference type="EMBL" id="CAVMJV010000049">
    <property type="protein sequence ID" value="CAK5083064.1"/>
    <property type="molecule type" value="Genomic_DNA"/>
</dbReference>
<proteinExistence type="predicted"/>
<dbReference type="Proteomes" id="UP001497535">
    <property type="component" value="Unassembled WGS sequence"/>
</dbReference>
<evidence type="ECO:0000313" key="2">
    <source>
        <dbReference type="Proteomes" id="UP001497535"/>
    </source>
</evidence>
<accession>A0ACB0ZVR9</accession>
<comment type="caution">
    <text evidence="1">The sequence shown here is derived from an EMBL/GenBank/DDBJ whole genome shotgun (WGS) entry which is preliminary data.</text>
</comment>
<organism evidence="1 2">
    <name type="scientific">Meloidogyne enterolobii</name>
    <name type="common">Root-knot nematode worm</name>
    <name type="synonym">Meloidogyne mayaguensis</name>
    <dbReference type="NCBI Taxonomy" id="390850"/>
    <lineage>
        <taxon>Eukaryota</taxon>
        <taxon>Metazoa</taxon>
        <taxon>Ecdysozoa</taxon>
        <taxon>Nematoda</taxon>
        <taxon>Chromadorea</taxon>
        <taxon>Rhabditida</taxon>
        <taxon>Tylenchina</taxon>
        <taxon>Tylenchomorpha</taxon>
        <taxon>Tylenchoidea</taxon>
        <taxon>Meloidogynidae</taxon>
        <taxon>Meloidogyninae</taxon>
        <taxon>Meloidogyne</taxon>
    </lineage>
</organism>
<keyword evidence="2" id="KW-1185">Reference proteome</keyword>
<sequence length="766" mass="87049">MPFKLSPFLWIFLFIQLFIHNVNLSPIDPRRRISRQNKINSNNERRLNLNRIENLNELEHNNISPPHCTRATVTFTQGSKLTKRQANSSSASIRSPTYSTQLSLNVGIGQSVCFTVGIPQPVSADLQMKENKKEEIKKDEEEEENEEEQQVITQQKSNYSFIVSLATRRRGNIKNLNEKLTTPPKIEIEESNEIEENILHSITVLGLEQYHAITERYRFAIPEMETRCICECESGSANCAAAHYKYGQCSDDEIEKDKGGESGGDYEQIENWAYKREGNNKETSPSVCHRTFFANQPTGEHCSRHEQYSSNARLCCQLRFRAFRDRKFVALKLENAVSSVLLQYSQWSWKENNEKKLKGHWEELEKRKIRIQLDGAIHNTILSEISGLKLSVLGLAGAKSAGVQLDAGVYFAEIGSDGTIGELIGQMPVNRITEHEYVFKYIYSVYGKDQPCYLLKSLGAISKAVGFHKLGWLRLDERNKPFVQAGEVFIDKIHHARAEDCATQRYRSVLDASYYINADNNATTQFKIPETLNKVNKWIRSARVLDSNQRIALVRVSEGLSLELTLSAQKEFLKESENQKQRLITFVHNSSKLGDFTALLIVDKFSNSLLNLTLFNASGVLNGYVRPLNDLYGNTEIDGFSVNVPNIEENIKNNNKIWMPISVQTRIKPYPLGSIHLVCLRPDDGELSRELCRPVQSVYYELEQNTMQNEWNEAIGACKQCNKISAEGFARYLNPANWVKGIGSVSEALMLASDILGYLIVILVSF</sequence>
<gene>
    <name evidence="1" type="ORF">MENTE1834_LOCUS30375</name>
</gene>
<protein>
    <submittedName>
        <fullName evidence="1">Uncharacterized protein</fullName>
    </submittedName>
</protein>
<evidence type="ECO:0000313" key="1">
    <source>
        <dbReference type="EMBL" id="CAK5083064.1"/>
    </source>
</evidence>